<gene>
    <name evidence="7" type="ORF">C0187_02060</name>
</gene>
<keyword evidence="4 6" id="KW-1133">Transmembrane helix</keyword>
<dbReference type="Proteomes" id="UP000242881">
    <property type="component" value="Unassembled WGS sequence"/>
</dbReference>
<dbReference type="PANTHER" id="PTHR30482">
    <property type="entry name" value="HIGH-AFFINITY BRANCHED-CHAIN AMINO ACID TRANSPORT SYSTEM PERMEASE"/>
    <property type="match status" value="1"/>
</dbReference>
<dbReference type="GO" id="GO:0005886">
    <property type="term" value="C:plasma membrane"/>
    <property type="evidence" value="ECO:0007669"/>
    <property type="project" value="UniProtKB-SubCell"/>
</dbReference>
<dbReference type="GO" id="GO:0015658">
    <property type="term" value="F:branched-chain amino acid transmembrane transporter activity"/>
    <property type="evidence" value="ECO:0007669"/>
    <property type="project" value="InterPro"/>
</dbReference>
<protein>
    <submittedName>
        <fullName evidence="7">Branched-chain amino acid ABC transporter permease</fullName>
    </submittedName>
</protein>
<evidence type="ECO:0000313" key="8">
    <source>
        <dbReference type="Proteomes" id="UP000242881"/>
    </source>
</evidence>
<proteinExistence type="predicted"/>
<dbReference type="RefSeq" id="WP_424604987.1">
    <property type="nucleotide sequence ID" value="NZ_JBNAVA010000002.1"/>
</dbReference>
<dbReference type="EMBL" id="PNIN01000025">
    <property type="protein sequence ID" value="PMP72237.1"/>
    <property type="molecule type" value="Genomic_DNA"/>
</dbReference>
<dbReference type="PANTHER" id="PTHR30482:SF5">
    <property type="entry name" value="ABC TRANSPORTER PERMEASE PROTEIN"/>
    <property type="match status" value="1"/>
</dbReference>
<dbReference type="AlphaFoldDB" id="A0A2J6WPB9"/>
<reference evidence="7 8" key="1">
    <citation type="submission" date="2018-01" db="EMBL/GenBank/DDBJ databases">
        <title>Metagenomic assembled genomes from two thermal pools in the Uzon Caldera, Kamchatka, Russia.</title>
        <authorList>
            <person name="Wilkins L."/>
            <person name="Ettinger C."/>
        </authorList>
    </citation>
    <scope>NUCLEOTIDE SEQUENCE [LARGE SCALE GENOMIC DNA]</scope>
    <source>
        <strain evidence="7">ZAV-05</strain>
    </source>
</reference>
<dbReference type="InterPro" id="IPR043428">
    <property type="entry name" value="LivM-like"/>
</dbReference>
<dbReference type="Pfam" id="PF02653">
    <property type="entry name" value="BPD_transp_2"/>
    <property type="match status" value="1"/>
</dbReference>
<evidence type="ECO:0000256" key="6">
    <source>
        <dbReference type="SAM" id="Phobius"/>
    </source>
</evidence>
<feature type="transmembrane region" description="Helical" evidence="6">
    <location>
        <begin position="225"/>
        <end position="245"/>
    </location>
</feature>
<evidence type="ECO:0000256" key="3">
    <source>
        <dbReference type="ARBA" id="ARBA00022692"/>
    </source>
</evidence>
<feature type="transmembrane region" description="Helical" evidence="6">
    <location>
        <begin position="265"/>
        <end position="287"/>
    </location>
</feature>
<name>A0A2J6WPB9_9BACT</name>
<evidence type="ECO:0000256" key="2">
    <source>
        <dbReference type="ARBA" id="ARBA00022475"/>
    </source>
</evidence>
<feature type="transmembrane region" description="Helical" evidence="6">
    <location>
        <begin position="308"/>
        <end position="327"/>
    </location>
</feature>
<keyword evidence="5 6" id="KW-0472">Membrane</keyword>
<feature type="transmembrane region" description="Helical" evidence="6">
    <location>
        <begin position="100"/>
        <end position="121"/>
    </location>
</feature>
<sequence>MNYVNCGNFKTSYAKDAAIYKTVFSKISIYSFLILMLLVPFYANSYILYILNMIFISSIAAVGLNILTGFTGLISLGHGAFIGVGAFATGYLALNYGMNFYFVIPLAALITAIIGIIFGLPSLRLKDLYLSIATLAAQFILEFIFIRAESFTGGVNGMPVAYPTIFGIEINNDFRFYFFAYSFAIVMITIGKNILRTKIGRAFISVRDNYIAAEAMGVDIFKYKLLSFGISSFYAGVAGSLWAYYVQFITPEHFTITVSIQYLSMIIIGGLGSVLGSIFGTIFMVILPEMLRHLVDLLSGVAPFLKQIFPAIREAFYGIVIILFLLFEPEGLARRWNLIKAYWKLWPFSY</sequence>
<evidence type="ECO:0000256" key="4">
    <source>
        <dbReference type="ARBA" id="ARBA00022989"/>
    </source>
</evidence>
<feature type="transmembrane region" description="Helical" evidence="6">
    <location>
        <begin position="23"/>
        <end position="43"/>
    </location>
</feature>
<feature type="transmembrane region" description="Helical" evidence="6">
    <location>
        <begin position="49"/>
        <end position="67"/>
    </location>
</feature>
<feature type="transmembrane region" description="Helical" evidence="6">
    <location>
        <begin position="74"/>
        <end position="94"/>
    </location>
</feature>
<dbReference type="CDD" id="cd06581">
    <property type="entry name" value="TM_PBP1_LivM_like"/>
    <property type="match status" value="1"/>
</dbReference>
<organism evidence="7 8">
    <name type="scientific">Calditerrivibrio nitroreducens</name>
    <dbReference type="NCBI Taxonomy" id="477976"/>
    <lineage>
        <taxon>Bacteria</taxon>
        <taxon>Pseudomonadati</taxon>
        <taxon>Deferribacterota</taxon>
        <taxon>Deferribacteres</taxon>
        <taxon>Deferribacterales</taxon>
        <taxon>Calditerrivibrionaceae</taxon>
    </lineage>
</organism>
<feature type="transmembrane region" description="Helical" evidence="6">
    <location>
        <begin position="128"/>
        <end position="148"/>
    </location>
</feature>
<keyword evidence="2" id="KW-1003">Cell membrane</keyword>
<dbReference type="InterPro" id="IPR001851">
    <property type="entry name" value="ABC_transp_permease"/>
</dbReference>
<comment type="subcellular location">
    <subcellularLocation>
        <location evidence="1">Cell membrane</location>
        <topology evidence="1">Multi-pass membrane protein</topology>
    </subcellularLocation>
</comment>
<evidence type="ECO:0000313" key="7">
    <source>
        <dbReference type="EMBL" id="PMP72237.1"/>
    </source>
</evidence>
<comment type="caution">
    <text evidence="7">The sequence shown here is derived from an EMBL/GenBank/DDBJ whole genome shotgun (WGS) entry which is preliminary data.</text>
</comment>
<feature type="transmembrane region" description="Helical" evidence="6">
    <location>
        <begin position="176"/>
        <end position="195"/>
    </location>
</feature>
<keyword evidence="3 6" id="KW-0812">Transmembrane</keyword>
<evidence type="ECO:0000256" key="5">
    <source>
        <dbReference type="ARBA" id="ARBA00023136"/>
    </source>
</evidence>
<evidence type="ECO:0000256" key="1">
    <source>
        <dbReference type="ARBA" id="ARBA00004651"/>
    </source>
</evidence>
<accession>A0A2J6WPB9</accession>